<keyword evidence="7" id="KW-0406">Ion transport</keyword>
<dbReference type="InterPro" id="IPR015853">
    <property type="entry name" value="ABC_transpr_FbpC"/>
</dbReference>
<dbReference type="GO" id="GO:0016020">
    <property type="term" value="C:membrane"/>
    <property type="evidence" value="ECO:0007669"/>
    <property type="project" value="InterPro"/>
</dbReference>
<dbReference type="KEGG" id="bwh:A9C19_14065"/>
<name>A0A1L3MTV0_9BACI</name>
<dbReference type="Proteomes" id="UP000181936">
    <property type="component" value="Chromosome"/>
</dbReference>
<dbReference type="CDD" id="cd03259">
    <property type="entry name" value="ABC_Carb_Solutes_like"/>
    <property type="match status" value="1"/>
</dbReference>
<keyword evidence="15" id="KW-1185">Reference proteome</keyword>
<dbReference type="InterPro" id="IPR003439">
    <property type="entry name" value="ABC_transporter-like_ATP-bd"/>
</dbReference>
<dbReference type="SUPFAM" id="SSF52540">
    <property type="entry name" value="P-loop containing nucleoside triphosphate hydrolases"/>
    <property type="match status" value="1"/>
</dbReference>
<dbReference type="RefSeq" id="WP_072580559.1">
    <property type="nucleotide sequence ID" value="NZ_CP016020.1"/>
</dbReference>
<evidence type="ECO:0000313" key="14">
    <source>
        <dbReference type="EMBL" id="APH05766.1"/>
    </source>
</evidence>
<dbReference type="PROSITE" id="PS00211">
    <property type="entry name" value="ABC_TRANSPORTER_1"/>
    <property type="match status" value="1"/>
</dbReference>
<dbReference type="PROSITE" id="PS50893">
    <property type="entry name" value="ABC_TRANSPORTER_2"/>
    <property type="match status" value="1"/>
</dbReference>
<evidence type="ECO:0000256" key="8">
    <source>
        <dbReference type="ARBA" id="ARBA00023136"/>
    </source>
</evidence>
<organism evidence="14 15">
    <name type="scientific">Bacillus weihaiensis</name>
    <dbReference type="NCBI Taxonomy" id="1547283"/>
    <lineage>
        <taxon>Bacteria</taxon>
        <taxon>Bacillati</taxon>
        <taxon>Bacillota</taxon>
        <taxon>Bacilli</taxon>
        <taxon>Bacillales</taxon>
        <taxon>Bacillaceae</taxon>
        <taxon>Bacillus</taxon>
    </lineage>
</organism>
<protein>
    <recommendedName>
        <fullName evidence="12">Carnitine transport ATP-binding protein OpuCA</fullName>
        <ecNumber evidence="11">7.6.2.9</ecNumber>
    </recommendedName>
</protein>
<dbReference type="EMBL" id="CP016020">
    <property type="protein sequence ID" value="APH05766.1"/>
    <property type="molecule type" value="Genomic_DNA"/>
</dbReference>
<dbReference type="GO" id="GO:0016887">
    <property type="term" value="F:ATP hydrolysis activity"/>
    <property type="evidence" value="ECO:0007669"/>
    <property type="project" value="InterPro"/>
</dbReference>
<evidence type="ECO:0000256" key="6">
    <source>
        <dbReference type="ARBA" id="ARBA00023004"/>
    </source>
</evidence>
<evidence type="ECO:0000256" key="4">
    <source>
        <dbReference type="ARBA" id="ARBA00022741"/>
    </source>
</evidence>
<dbReference type="InterPro" id="IPR017871">
    <property type="entry name" value="ABC_transporter-like_CS"/>
</dbReference>
<evidence type="ECO:0000256" key="3">
    <source>
        <dbReference type="ARBA" id="ARBA00022496"/>
    </source>
</evidence>
<keyword evidence="6" id="KW-0408">Iron</keyword>
<comment type="catalytic activity">
    <reaction evidence="9">
        <text>a quaternary ammonium(out) + ATP + H2O = a quaternary ammonium(in) + ADP + phosphate + H(+)</text>
        <dbReference type="Rhea" id="RHEA:11036"/>
        <dbReference type="ChEBI" id="CHEBI:15377"/>
        <dbReference type="ChEBI" id="CHEBI:15378"/>
        <dbReference type="ChEBI" id="CHEBI:30616"/>
        <dbReference type="ChEBI" id="CHEBI:35267"/>
        <dbReference type="ChEBI" id="CHEBI:43474"/>
        <dbReference type="ChEBI" id="CHEBI:456216"/>
        <dbReference type="EC" id="7.6.2.9"/>
    </reaction>
</comment>
<dbReference type="STRING" id="1547283.A9C19_14065"/>
<evidence type="ECO:0000313" key="15">
    <source>
        <dbReference type="Proteomes" id="UP000181936"/>
    </source>
</evidence>
<dbReference type="FunFam" id="3.40.50.300:FF:000425">
    <property type="entry name" value="Probable ABC transporter, ATP-binding subunit"/>
    <property type="match status" value="1"/>
</dbReference>
<dbReference type="EC" id="7.6.2.9" evidence="11"/>
<evidence type="ECO:0000256" key="9">
    <source>
        <dbReference type="ARBA" id="ARBA00052482"/>
    </source>
</evidence>
<evidence type="ECO:0000256" key="1">
    <source>
        <dbReference type="ARBA" id="ARBA00022448"/>
    </source>
</evidence>
<keyword evidence="5" id="KW-0067">ATP-binding</keyword>
<sequence>MENVYIQFKKIQKSYKEELVLSVDELSIHKGEILSIIGPSGIGKSTLLRMVAGLEEQDCGDIIIDDQTVTELSPQKRPVVYMFQESLLFPHMNLLENITFGLKMQKMRRKERERLGKEMLERVGLLNLEKRYPHEISGGQKQRVALGRSLLVKPKVLLLDEPFSSLDKELRKETRRWMKGLLKDEGMTVLFVTHDLEEAMAFSDRIAILGEKRIQQVAQPEVLDQYPQNQYVSHFLRSGLWRDNRFVSKGKLCFSIHPPSGQSDFWKAEVIEGYFEGGKTKLVFDIQFTNEQVTLETDIKLKVGQEVYLYESST</sequence>
<dbReference type="GO" id="GO:0005524">
    <property type="term" value="F:ATP binding"/>
    <property type="evidence" value="ECO:0007669"/>
    <property type="project" value="UniProtKB-KW"/>
</dbReference>
<dbReference type="InterPro" id="IPR003593">
    <property type="entry name" value="AAA+_ATPase"/>
</dbReference>
<evidence type="ECO:0000256" key="12">
    <source>
        <dbReference type="ARBA" id="ARBA00070305"/>
    </source>
</evidence>
<evidence type="ECO:0000256" key="7">
    <source>
        <dbReference type="ARBA" id="ARBA00023065"/>
    </source>
</evidence>
<keyword evidence="1" id="KW-0813">Transport</keyword>
<keyword evidence="2" id="KW-1003">Cell membrane</keyword>
<dbReference type="Pfam" id="PF00005">
    <property type="entry name" value="ABC_tran"/>
    <property type="match status" value="1"/>
</dbReference>
<dbReference type="OrthoDB" id="9790614at2"/>
<keyword evidence="3" id="KW-0410">Iron transport</keyword>
<proteinExistence type="predicted"/>
<evidence type="ECO:0000256" key="11">
    <source>
        <dbReference type="ARBA" id="ARBA00066388"/>
    </source>
</evidence>
<dbReference type="InterPro" id="IPR027417">
    <property type="entry name" value="P-loop_NTPase"/>
</dbReference>
<accession>A0A1L3MTV0</accession>
<comment type="subunit">
    <text evidence="10">The complex is composed of two ATP-binding proteins (OpuCA), two transmembrane proteins (OpuCB and OpuCD) and a solute-binding protein (OpuCC).</text>
</comment>
<dbReference type="GO" id="GO:0015408">
    <property type="term" value="F:ABC-type ferric iron transporter activity"/>
    <property type="evidence" value="ECO:0007669"/>
    <property type="project" value="InterPro"/>
</dbReference>
<feature type="domain" description="ABC transporter" evidence="13">
    <location>
        <begin position="6"/>
        <end position="236"/>
    </location>
</feature>
<dbReference type="PANTHER" id="PTHR42781:SF4">
    <property type="entry name" value="SPERMIDINE_PUTRESCINE IMPORT ATP-BINDING PROTEIN POTA"/>
    <property type="match status" value="1"/>
</dbReference>
<keyword evidence="4" id="KW-0547">Nucleotide-binding</keyword>
<dbReference type="GO" id="GO:0015418">
    <property type="term" value="F:ABC-type quaternary ammonium compound transporting activity"/>
    <property type="evidence" value="ECO:0007669"/>
    <property type="project" value="UniProtKB-EC"/>
</dbReference>
<dbReference type="PANTHER" id="PTHR42781">
    <property type="entry name" value="SPERMIDINE/PUTRESCINE IMPORT ATP-BINDING PROTEIN POTA"/>
    <property type="match status" value="1"/>
</dbReference>
<dbReference type="InterPro" id="IPR050093">
    <property type="entry name" value="ABC_SmlMolc_Importer"/>
</dbReference>
<evidence type="ECO:0000256" key="5">
    <source>
        <dbReference type="ARBA" id="ARBA00022840"/>
    </source>
</evidence>
<evidence type="ECO:0000256" key="10">
    <source>
        <dbReference type="ARBA" id="ARBA00063934"/>
    </source>
</evidence>
<evidence type="ECO:0000259" key="13">
    <source>
        <dbReference type="PROSITE" id="PS50893"/>
    </source>
</evidence>
<keyword evidence="8" id="KW-0472">Membrane</keyword>
<evidence type="ECO:0000256" key="2">
    <source>
        <dbReference type="ARBA" id="ARBA00022475"/>
    </source>
</evidence>
<dbReference type="SMART" id="SM00382">
    <property type="entry name" value="AAA"/>
    <property type="match status" value="1"/>
</dbReference>
<dbReference type="Gene3D" id="3.40.50.300">
    <property type="entry name" value="P-loop containing nucleotide triphosphate hydrolases"/>
    <property type="match status" value="1"/>
</dbReference>
<reference evidence="14 15" key="1">
    <citation type="journal article" date="2016" name="Sci. Rep.">
        <title>Complete genome sequence and transcriptomic analysis of a novel marine strain Bacillus weihaiensis reveals the mechanism of brown algae degradation.</title>
        <authorList>
            <person name="Zhu Y."/>
            <person name="Chen P."/>
            <person name="Bao Y."/>
            <person name="Men Y."/>
            <person name="Zeng Y."/>
            <person name="Yang J."/>
            <person name="Sun J."/>
            <person name="Sun Y."/>
        </authorList>
    </citation>
    <scope>NUCLEOTIDE SEQUENCE [LARGE SCALE GENOMIC DNA]</scope>
    <source>
        <strain evidence="14 15">Alg07</strain>
    </source>
</reference>
<gene>
    <name evidence="14" type="ORF">A9C19_14065</name>
</gene>
<dbReference type="AlphaFoldDB" id="A0A1L3MTV0"/>